<gene>
    <name evidence="1" type="ORF">GX51_08214</name>
</gene>
<protein>
    <submittedName>
        <fullName evidence="1">Uncharacterized protein</fullName>
    </submittedName>
</protein>
<accession>A0A2B7WG62</accession>
<keyword evidence="2" id="KW-1185">Reference proteome</keyword>
<comment type="caution">
    <text evidence="1">The sequence shown here is derived from an EMBL/GenBank/DDBJ whole genome shotgun (WGS) entry which is preliminary data.</text>
</comment>
<dbReference type="AlphaFoldDB" id="A0A2B7WG62"/>
<organism evidence="1 2">
    <name type="scientific">Blastomyces parvus</name>
    <dbReference type="NCBI Taxonomy" id="2060905"/>
    <lineage>
        <taxon>Eukaryota</taxon>
        <taxon>Fungi</taxon>
        <taxon>Dikarya</taxon>
        <taxon>Ascomycota</taxon>
        <taxon>Pezizomycotina</taxon>
        <taxon>Eurotiomycetes</taxon>
        <taxon>Eurotiomycetidae</taxon>
        <taxon>Onygenales</taxon>
        <taxon>Ajellomycetaceae</taxon>
        <taxon>Blastomyces</taxon>
    </lineage>
</organism>
<reference evidence="1 2" key="1">
    <citation type="submission" date="2017-10" db="EMBL/GenBank/DDBJ databases">
        <title>Comparative genomics in systemic dimorphic fungi from Ajellomycetaceae.</title>
        <authorList>
            <person name="Munoz J.F."/>
            <person name="Mcewen J.G."/>
            <person name="Clay O.K."/>
            <person name="Cuomo C.A."/>
        </authorList>
    </citation>
    <scope>NUCLEOTIDE SEQUENCE [LARGE SCALE GENOMIC DNA]</scope>
    <source>
        <strain evidence="1 2">UAMH130</strain>
    </source>
</reference>
<evidence type="ECO:0000313" key="1">
    <source>
        <dbReference type="EMBL" id="PGG95569.1"/>
    </source>
</evidence>
<dbReference type="Proteomes" id="UP000224080">
    <property type="component" value="Unassembled WGS sequence"/>
</dbReference>
<dbReference type="OrthoDB" id="10564426at2759"/>
<proteinExistence type="predicted"/>
<sequence length="140" mass="15377">MVQLDSVGGSVVDSRDPAPSIKGGNFLRLLRHERAVFEHSSKPSNPTLNFHIRKSSHFVTPSLSITMSIPTITNSADIRDAQTRPNTPTHGMVDTGNKGPVLISSRNDKKVSEEVGLLFSNSIWLVEAYYDQSRNFSPIG</sequence>
<name>A0A2B7WG62_9EURO</name>
<evidence type="ECO:0000313" key="2">
    <source>
        <dbReference type="Proteomes" id="UP000224080"/>
    </source>
</evidence>
<dbReference type="EMBL" id="PDNC01000219">
    <property type="protein sequence ID" value="PGG95569.1"/>
    <property type="molecule type" value="Genomic_DNA"/>
</dbReference>